<keyword evidence="2" id="KW-1185">Reference proteome</keyword>
<accession>A0A386ZKB9</accession>
<evidence type="ECO:0000313" key="2">
    <source>
        <dbReference type="Proteomes" id="UP000267164"/>
    </source>
</evidence>
<reference evidence="1 2" key="1">
    <citation type="submission" date="2018-09" db="EMBL/GenBank/DDBJ databases">
        <title>Nocardia yunnanensis sp. nov., an actinomycete isolated from a soil sample.</title>
        <authorList>
            <person name="Zhang J."/>
        </authorList>
    </citation>
    <scope>NUCLEOTIDE SEQUENCE [LARGE SCALE GENOMIC DNA]</scope>
    <source>
        <strain evidence="1 2">CFHS0054</strain>
    </source>
</reference>
<dbReference type="AlphaFoldDB" id="A0A386ZKB9"/>
<protein>
    <submittedName>
        <fullName evidence="1">Uncharacterized protein</fullName>
    </submittedName>
</protein>
<dbReference type="EMBL" id="CP032568">
    <property type="protein sequence ID" value="AYF78312.1"/>
    <property type="molecule type" value="Genomic_DNA"/>
</dbReference>
<gene>
    <name evidence="1" type="ORF">D7D52_35840</name>
</gene>
<name>A0A386ZKB9_9NOCA</name>
<proteinExistence type="predicted"/>
<sequence length="89" mass="9580">MEPASSTLAGSAPDLPLNEELMTNPNECTQCVQLDAALGNVIDERDHQAELLDEMTTAIGAVLHRDFGEHSSANDPWRNALHALKGLEA</sequence>
<dbReference type="Proteomes" id="UP000267164">
    <property type="component" value="Chromosome"/>
</dbReference>
<organism evidence="1 2">
    <name type="scientific">Nocardia yunnanensis</name>
    <dbReference type="NCBI Taxonomy" id="2382165"/>
    <lineage>
        <taxon>Bacteria</taxon>
        <taxon>Bacillati</taxon>
        <taxon>Actinomycetota</taxon>
        <taxon>Actinomycetes</taxon>
        <taxon>Mycobacteriales</taxon>
        <taxon>Nocardiaceae</taxon>
        <taxon>Nocardia</taxon>
    </lineage>
</organism>
<evidence type="ECO:0000313" key="1">
    <source>
        <dbReference type="EMBL" id="AYF78312.1"/>
    </source>
</evidence>
<dbReference type="KEGG" id="nyu:D7D52_35840"/>
<dbReference type="OrthoDB" id="3544461at2"/>